<gene>
    <name evidence="7" type="ORF">ACFPM3_00810</name>
</gene>
<dbReference type="Pfam" id="PF13439">
    <property type="entry name" value="Glyco_transf_4"/>
    <property type="match status" value="1"/>
</dbReference>
<feature type="region of interest" description="Disordered" evidence="4">
    <location>
        <begin position="383"/>
        <end position="409"/>
    </location>
</feature>
<dbReference type="Proteomes" id="UP001595829">
    <property type="component" value="Unassembled WGS sequence"/>
</dbReference>
<dbReference type="PANTHER" id="PTHR12526">
    <property type="entry name" value="GLYCOSYLTRANSFERASE"/>
    <property type="match status" value="1"/>
</dbReference>
<evidence type="ECO:0000313" key="7">
    <source>
        <dbReference type="EMBL" id="MFC5020694.1"/>
    </source>
</evidence>
<feature type="domain" description="Glycosyltransferase subfamily 4-like N-terminal" evidence="6">
    <location>
        <begin position="13"/>
        <end position="191"/>
    </location>
</feature>
<evidence type="ECO:0000256" key="3">
    <source>
        <dbReference type="ARBA" id="ARBA00022679"/>
    </source>
</evidence>
<dbReference type="Gene3D" id="3.40.50.2000">
    <property type="entry name" value="Glycogen Phosphorylase B"/>
    <property type="match status" value="2"/>
</dbReference>
<keyword evidence="8" id="KW-1185">Reference proteome</keyword>
<sequence>MKISFLIHTIYGIGGTIRTTLNLAEELAGRHEVEIVSVFRHRDEPLFAIDPRVTVVPLIDTRPSSPTNEKQHELHLTPAEDFPKNEARYKEYSALTDRRVRDHYSRSDADVVIGTRPGLVAYVARYAPEGAVLIGQEHMTHNHHKPALRAEMAEWLAKLDAFVTVSEGDAASWRTHMPLPDTRVLAIPNSVPEPMVAPSDTTGTTVVAAGRLSSEKQYDVLVEAFAEVAAARPDWTLRICGWGNQKDRLRRKIDQLGLYNNVHLMGPRSPIEPEWVKGAIAVSTSRHESFGMTLVEAMRCGLPVVSTDCDYGPREIIKDGEDGLLVPVGDKAAVARALLTLIDDPDLRRRMGAAARANARRFDPGPVAKQYEELFAALGAATERHTTASARDPQEAPAGGRHDEPPVADAVAAPDGAVTVTLLTPREGARLVAGGHTFPFDAAGGATIPPGTEFAEGVWPCELETPADRGADPTRIPLATRAVDQRGAMYAAARQPATATPVRHLVPYTRGGTLTLRSWVRPVHAEVGAIHIRDRAVTLTARLYGASAAPGASAALLLRRRGDQPLELTFPATPLDDGALRFTVPLAAPADVQHAAHDVWDLWLRHAPDAEPARVARILDDVVEKGSLQPYPGTDLLKKQPLRLVRAAARRITGRPPERVTVKVFFSAADDLVLNVVDKPIERTGQ</sequence>
<proteinExistence type="predicted"/>
<evidence type="ECO:0000259" key="5">
    <source>
        <dbReference type="Pfam" id="PF00534"/>
    </source>
</evidence>
<feature type="domain" description="Glycosyl transferase family 1" evidence="5">
    <location>
        <begin position="200"/>
        <end position="356"/>
    </location>
</feature>
<dbReference type="CDD" id="cd03820">
    <property type="entry name" value="GT4_AmsD-like"/>
    <property type="match status" value="1"/>
</dbReference>
<dbReference type="GO" id="GO:0016757">
    <property type="term" value="F:glycosyltransferase activity"/>
    <property type="evidence" value="ECO:0007669"/>
    <property type="project" value="UniProtKB-KW"/>
</dbReference>
<evidence type="ECO:0000256" key="4">
    <source>
        <dbReference type="SAM" id="MobiDB-lite"/>
    </source>
</evidence>
<reference evidence="8" key="1">
    <citation type="journal article" date="2019" name="Int. J. Syst. Evol. Microbiol.">
        <title>The Global Catalogue of Microorganisms (GCM) 10K type strain sequencing project: providing services to taxonomists for standard genome sequencing and annotation.</title>
        <authorList>
            <consortium name="The Broad Institute Genomics Platform"/>
            <consortium name="The Broad Institute Genome Sequencing Center for Infectious Disease"/>
            <person name="Wu L."/>
            <person name="Ma J."/>
        </authorList>
    </citation>
    <scope>NUCLEOTIDE SEQUENCE [LARGE SCALE GENOMIC DNA]</scope>
    <source>
        <strain evidence="8">CGMCC 4.1648</strain>
    </source>
</reference>
<organism evidence="7 8">
    <name type="scientific">Streptomyces coeruleoprunus</name>
    <dbReference type="NCBI Taxonomy" id="285563"/>
    <lineage>
        <taxon>Bacteria</taxon>
        <taxon>Bacillati</taxon>
        <taxon>Actinomycetota</taxon>
        <taxon>Actinomycetes</taxon>
        <taxon>Kitasatosporales</taxon>
        <taxon>Streptomycetaceae</taxon>
        <taxon>Streptomyces</taxon>
    </lineage>
</organism>
<comment type="caution">
    <text evidence="7">The sequence shown here is derived from an EMBL/GenBank/DDBJ whole genome shotgun (WGS) entry which is preliminary data.</text>
</comment>
<evidence type="ECO:0000256" key="1">
    <source>
        <dbReference type="ARBA" id="ARBA00021292"/>
    </source>
</evidence>
<dbReference type="RefSeq" id="WP_345691739.1">
    <property type="nucleotide sequence ID" value="NZ_BAABIT010000001.1"/>
</dbReference>
<dbReference type="InterPro" id="IPR028098">
    <property type="entry name" value="Glyco_trans_4-like_N"/>
</dbReference>
<protein>
    <recommendedName>
        <fullName evidence="1">D-inositol 3-phosphate glycosyltransferase</fullName>
    </recommendedName>
</protein>
<dbReference type="PANTHER" id="PTHR12526:SF627">
    <property type="entry name" value="D-RHAMNOSYLTRANSFERASE WBPZ"/>
    <property type="match status" value="1"/>
</dbReference>
<evidence type="ECO:0000259" key="6">
    <source>
        <dbReference type="Pfam" id="PF13439"/>
    </source>
</evidence>
<dbReference type="InterPro" id="IPR001296">
    <property type="entry name" value="Glyco_trans_1"/>
</dbReference>
<accession>A0ABV9X6E8</accession>
<keyword evidence="2 7" id="KW-0328">Glycosyltransferase</keyword>
<dbReference type="EMBL" id="JBHSJD010000001">
    <property type="protein sequence ID" value="MFC5020694.1"/>
    <property type="molecule type" value="Genomic_DNA"/>
</dbReference>
<evidence type="ECO:0000313" key="8">
    <source>
        <dbReference type="Proteomes" id="UP001595829"/>
    </source>
</evidence>
<keyword evidence="3 7" id="KW-0808">Transferase</keyword>
<dbReference type="SUPFAM" id="SSF53756">
    <property type="entry name" value="UDP-Glycosyltransferase/glycogen phosphorylase"/>
    <property type="match status" value="1"/>
</dbReference>
<evidence type="ECO:0000256" key="2">
    <source>
        <dbReference type="ARBA" id="ARBA00022676"/>
    </source>
</evidence>
<dbReference type="Pfam" id="PF00534">
    <property type="entry name" value="Glycos_transf_1"/>
    <property type="match status" value="1"/>
</dbReference>
<name>A0ABV9X6E8_9ACTN</name>